<comment type="caution">
    <text evidence="2">The sequence shown here is derived from an EMBL/GenBank/DDBJ whole genome shotgun (WGS) entry which is preliminary data.</text>
</comment>
<dbReference type="EMBL" id="JXSX01000001">
    <property type="protein sequence ID" value="KIR66298.1"/>
    <property type="molecule type" value="Genomic_DNA"/>
</dbReference>
<gene>
    <name evidence="2" type="ORF">TK50_14225</name>
</gene>
<dbReference type="Proteomes" id="UP000032254">
    <property type="component" value="Unassembled WGS sequence"/>
</dbReference>
<keyword evidence="3" id="KW-1185">Reference proteome</keyword>
<feature type="compositionally biased region" description="Low complexity" evidence="1">
    <location>
        <begin position="76"/>
        <end position="86"/>
    </location>
</feature>
<name>A0A0D0W0D2_9ACTN</name>
<dbReference type="GeneID" id="301305265"/>
<dbReference type="AlphaFoldDB" id="A0A0D0W0D2"/>
<evidence type="ECO:0000256" key="1">
    <source>
        <dbReference type="SAM" id="MobiDB-lite"/>
    </source>
</evidence>
<reference evidence="2 3" key="1">
    <citation type="submission" date="2015-01" db="EMBL/GenBank/DDBJ databases">
        <title>Sequencing and annotation of Micromonospora carbonacea strain JXNU-1 genome.</title>
        <authorList>
            <person name="Long Z."/>
            <person name="Huang Y."/>
            <person name="Jiang Y."/>
        </authorList>
    </citation>
    <scope>NUCLEOTIDE SEQUENCE [LARGE SCALE GENOMIC DNA]</scope>
    <source>
        <strain evidence="2 3">JXNU-1</strain>
    </source>
</reference>
<dbReference type="PATRIC" id="fig|47853.6.peg.3003"/>
<evidence type="ECO:0000313" key="3">
    <source>
        <dbReference type="Proteomes" id="UP000032254"/>
    </source>
</evidence>
<evidence type="ECO:0000313" key="2">
    <source>
        <dbReference type="EMBL" id="KIR66298.1"/>
    </source>
</evidence>
<accession>A0A0D0W0D2</accession>
<dbReference type="SUPFAM" id="SSF53474">
    <property type="entry name" value="alpha/beta-Hydrolases"/>
    <property type="match status" value="1"/>
</dbReference>
<protein>
    <recommendedName>
        <fullName evidence="4">Alpha/beta hydrolase</fullName>
    </recommendedName>
</protein>
<dbReference type="RefSeq" id="WP_043963186.1">
    <property type="nucleotide sequence ID" value="NZ_JBEZEP010000066.1"/>
</dbReference>
<dbReference type="InterPro" id="IPR029058">
    <property type="entry name" value="AB_hydrolase_fold"/>
</dbReference>
<dbReference type="Gene3D" id="3.40.50.1820">
    <property type="entry name" value="alpha/beta hydrolase"/>
    <property type="match status" value="1"/>
</dbReference>
<proteinExistence type="predicted"/>
<dbReference type="OrthoDB" id="145361at2"/>
<organism evidence="2 3">
    <name type="scientific">Micromonospora haikouensis</name>
    <dbReference type="NCBI Taxonomy" id="686309"/>
    <lineage>
        <taxon>Bacteria</taxon>
        <taxon>Bacillati</taxon>
        <taxon>Actinomycetota</taxon>
        <taxon>Actinomycetes</taxon>
        <taxon>Micromonosporales</taxon>
        <taxon>Micromonosporaceae</taxon>
        <taxon>Micromonospora</taxon>
    </lineage>
</organism>
<sequence length="382" mass="41435">MSDDRPVIVIHGIANRDPQVVAGRVAELSAAALGRWTMHSAYWGDLGSSTLGVELAMPPGPGQPWDVRDGAPPPAADDAGLGLAGPVPLTPAQRLELVRARARQTLDPPPVESRGAPPDVTDEVLDAIAQEWPRTRWLRHADDPALLAEVGAALAGAALDAVGDAGHEVRDPGALRRVIRRRLPELDRVAGAAVGAAGERFYTWARIARARYVALTLGDVLVYQRHGERIRARIREQIAALAGERAGREEPVHLIGHSLGAVIALDLATGEDPVRTAGLVTFGCQWPLFHLFDPRGGQLAPYDGSGPVLLPDSLDRWSNLWHPLDPLGFVASRLFRWADGSMPRDVRVEHLLSDQLYTHSAYWTNPRLVSVLHETFAEPESR</sequence>
<evidence type="ECO:0008006" key="4">
    <source>
        <dbReference type="Google" id="ProtNLM"/>
    </source>
</evidence>
<feature type="region of interest" description="Disordered" evidence="1">
    <location>
        <begin position="58"/>
        <end position="86"/>
    </location>
</feature>